<gene>
    <name evidence="1" type="ORF">EPA93_15455</name>
</gene>
<name>A0A4V0YYT2_KTERU</name>
<reference evidence="1 2" key="1">
    <citation type="submission" date="2019-01" db="EMBL/GenBank/DDBJ databases">
        <title>Ktedonosporobacter rubrisoli SCAWS-G2.</title>
        <authorList>
            <person name="Huang Y."/>
            <person name="Yan B."/>
        </authorList>
    </citation>
    <scope>NUCLEOTIDE SEQUENCE [LARGE SCALE GENOMIC DNA]</scope>
    <source>
        <strain evidence="1 2">SCAWS-G2</strain>
    </source>
</reference>
<evidence type="ECO:0000313" key="1">
    <source>
        <dbReference type="EMBL" id="QBD77311.1"/>
    </source>
</evidence>
<proteinExistence type="predicted"/>
<dbReference type="EMBL" id="CP035758">
    <property type="protein sequence ID" value="QBD77311.1"/>
    <property type="molecule type" value="Genomic_DNA"/>
</dbReference>
<organism evidence="1 2">
    <name type="scientific">Ktedonosporobacter rubrisoli</name>
    <dbReference type="NCBI Taxonomy" id="2509675"/>
    <lineage>
        <taxon>Bacteria</taxon>
        <taxon>Bacillati</taxon>
        <taxon>Chloroflexota</taxon>
        <taxon>Ktedonobacteria</taxon>
        <taxon>Ktedonobacterales</taxon>
        <taxon>Ktedonosporobacteraceae</taxon>
        <taxon>Ktedonosporobacter</taxon>
    </lineage>
</organism>
<dbReference type="OrthoDB" id="134770at2"/>
<protein>
    <submittedName>
        <fullName evidence="1">Uncharacterized protein</fullName>
    </submittedName>
</protein>
<accession>A0A4V0YYT2</accession>
<evidence type="ECO:0000313" key="2">
    <source>
        <dbReference type="Proteomes" id="UP000290365"/>
    </source>
</evidence>
<dbReference type="Proteomes" id="UP000290365">
    <property type="component" value="Chromosome"/>
</dbReference>
<dbReference type="KEGG" id="kbs:EPA93_15455"/>
<sequence length="129" mass="14755">MSDLIPPGNCLGTYYHRYSFPHPTFQEYLTARYIAAQPNPDYIDMVMAHLHEDWWQEVHLLTIAHLGSGKSGNACDSDTQLWWSPPGITGESVEPTPVITRTRGRGKTFSGCLLHRRNNRSLRFMHQLS</sequence>
<dbReference type="AlphaFoldDB" id="A0A4V0YYT2"/>
<keyword evidence="2" id="KW-1185">Reference proteome</keyword>
<dbReference type="RefSeq" id="WP_129888374.1">
    <property type="nucleotide sequence ID" value="NZ_CP035758.1"/>
</dbReference>